<dbReference type="EMBL" id="JXTC01000041">
    <property type="protein sequence ID" value="PON95991.1"/>
    <property type="molecule type" value="Genomic_DNA"/>
</dbReference>
<sequence length="114" mass="12293">MAGARQLLEELIESSIVTSCAEEERAGTQNLPRNRAEDRDCDELPDLKSVGRIPNEFDTTDDDEQGAIIGNAPKGVILENHSDEVTRQAYLRILEQAKLGDGGGEEAIGAEKAG</sequence>
<accession>A0A2P5FDX7</accession>
<proteinExistence type="predicted"/>
<dbReference type="InParanoid" id="A0A2P5FDX7"/>
<protein>
    <submittedName>
        <fullName evidence="2">Uncharacterized protein</fullName>
    </submittedName>
</protein>
<evidence type="ECO:0000256" key="1">
    <source>
        <dbReference type="SAM" id="MobiDB-lite"/>
    </source>
</evidence>
<name>A0A2P5FDX7_TREOI</name>
<dbReference type="Proteomes" id="UP000237000">
    <property type="component" value="Unassembled WGS sequence"/>
</dbReference>
<reference evidence="3" key="1">
    <citation type="submission" date="2016-06" db="EMBL/GenBank/DDBJ databases">
        <title>Parallel loss of symbiosis genes in relatives of nitrogen-fixing non-legume Parasponia.</title>
        <authorList>
            <person name="Van Velzen R."/>
            <person name="Holmer R."/>
            <person name="Bu F."/>
            <person name="Rutten L."/>
            <person name="Van Zeijl A."/>
            <person name="Liu W."/>
            <person name="Santuari L."/>
            <person name="Cao Q."/>
            <person name="Sharma T."/>
            <person name="Shen D."/>
            <person name="Roswanjaya Y."/>
            <person name="Wardhani T."/>
            <person name="Kalhor M.S."/>
            <person name="Jansen J."/>
            <person name="Van den Hoogen J."/>
            <person name="Gungor B."/>
            <person name="Hartog M."/>
            <person name="Hontelez J."/>
            <person name="Verver J."/>
            <person name="Yang W.-C."/>
            <person name="Schijlen E."/>
            <person name="Repin R."/>
            <person name="Schilthuizen M."/>
            <person name="Schranz E."/>
            <person name="Heidstra R."/>
            <person name="Miyata K."/>
            <person name="Fedorova E."/>
            <person name="Kohlen W."/>
            <person name="Bisseling T."/>
            <person name="Smit S."/>
            <person name="Geurts R."/>
        </authorList>
    </citation>
    <scope>NUCLEOTIDE SEQUENCE [LARGE SCALE GENOMIC DNA]</scope>
    <source>
        <strain evidence="3">cv. RG33-2</strain>
    </source>
</reference>
<evidence type="ECO:0000313" key="3">
    <source>
        <dbReference type="Proteomes" id="UP000237000"/>
    </source>
</evidence>
<organism evidence="2 3">
    <name type="scientific">Trema orientale</name>
    <name type="common">Charcoal tree</name>
    <name type="synonym">Celtis orientalis</name>
    <dbReference type="NCBI Taxonomy" id="63057"/>
    <lineage>
        <taxon>Eukaryota</taxon>
        <taxon>Viridiplantae</taxon>
        <taxon>Streptophyta</taxon>
        <taxon>Embryophyta</taxon>
        <taxon>Tracheophyta</taxon>
        <taxon>Spermatophyta</taxon>
        <taxon>Magnoliopsida</taxon>
        <taxon>eudicotyledons</taxon>
        <taxon>Gunneridae</taxon>
        <taxon>Pentapetalae</taxon>
        <taxon>rosids</taxon>
        <taxon>fabids</taxon>
        <taxon>Rosales</taxon>
        <taxon>Cannabaceae</taxon>
        <taxon>Trema</taxon>
    </lineage>
</organism>
<comment type="caution">
    <text evidence="2">The sequence shown here is derived from an EMBL/GenBank/DDBJ whole genome shotgun (WGS) entry which is preliminary data.</text>
</comment>
<keyword evidence="3" id="KW-1185">Reference proteome</keyword>
<gene>
    <name evidence="2" type="ORF">TorRG33x02_082390</name>
</gene>
<dbReference type="AlphaFoldDB" id="A0A2P5FDX7"/>
<evidence type="ECO:0000313" key="2">
    <source>
        <dbReference type="EMBL" id="PON95991.1"/>
    </source>
</evidence>
<feature type="region of interest" description="Disordered" evidence="1">
    <location>
        <begin position="20"/>
        <end position="68"/>
    </location>
</feature>